<evidence type="ECO:0000256" key="1">
    <source>
        <dbReference type="ARBA" id="ARBA00000085"/>
    </source>
</evidence>
<dbReference type="InterPro" id="IPR050736">
    <property type="entry name" value="Sensor_HK_Regulatory"/>
</dbReference>
<keyword evidence="8" id="KW-0472">Membrane</keyword>
<dbReference type="PANTHER" id="PTHR43711">
    <property type="entry name" value="TWO-COMPONENT HISTIDINE KINASE"/>
    <property type="match status" value="1"/>
</dbReference>
<dbReference type="Gene3D" id="1.10.287.130">
    <property type="match status" value="1"/>
</dbReference>
<dbReference type="RefSeq" id="WP_393015533.1">
    <property type="nucleotide sequence ID" value="NZ_JAZAQF010000094.1"/>
</dbReference>
<dbReference type="Pfam" id="PF00512">
    <property type="entry name" value="HisKA"/>
    <property type="match status" value="1"/>
</dbReference>
<evidence type="ECO:0000256" key="4">
    <source>
        <dbReference type="ARBA" id="ARBA00022553"/>
    </source>
</evidence>
<dbReference type="EC" id="2.7.13.3" evidence="3"/>
<evidence type="ECO:0000256" key="5">
    <source>
        <dbReference type="ARBA" id="ARBA00022679"/>
    </source>
</evidence>
<dbReference type="PROSITE" id="PS50109">
    <property type="entry name" value="HIS_KIN"/>
    <property type="match status" value="1"/>
</dbReference>
<comment type="caution">
    <text evidence="11">The sequence shown here is derived from an EMBL/GenBank/DDBJ whole genome shotgun (WGS) entry which is preliminary data.</text>
</comment>
<reference evidence="12" key="1">
    <citation type="journal article" date="2024" name="Algal Res.">
        <title>Biochemical, toxicological and genomic investigation of a high-biomass producing Limnothrix strain isolated from Italian shallow drinking water reservoir.</title>
        <authorList>
            <person name="Simonazzi M."/>
            <person name="Shishido T.K."/>
            <person name="Delbaje E."/>
            <person name="Wahlsten M."/>
            <person name="Fewer D.P."/>
            <person name="Sivonen K."/>
            <person name="Pezzolesi L."/>
            <person name="Pistocchi R."/>
        </authorList>
    </citation>
    <scope>NUCLEOTIDE SEQUENCE [LARGE SCALE GENOMIC DNA]</scope>
    <source>
        <strain evidence="12">LRLZ20PSL1</strain>
    </source>
</reference>
<evidence type="ECO:0000256" key="6">
    <source>
        <dbReference type="ARBA" id="ARBA00022777"/>
    </source>
</evidence>
<keyword evidence="8" id="KW-0812">Transmembrane</keyword>
<evidence type="ECO:0000259" key="10">
    <source>
        <dbReference type="PROSITE" id="PS50885"/>
    </source>
</evidence>
<name>A0ABW7CEJ8_9CYAN</name>
<dbReference type="EMBL" id="JAZAQF010000094">
    <property type="protein sequence ID" value="MFG3819562.1"/>
    <property type="molecule type" value="Genomic_DNA"/>
</dbReference>
<dbReference type="SUPFAM" id="SSF47384">
    <property type="entry name" value="Homodimeric domain of signal transducing histidine kinase"/>
    <property type="match status" value="1"/>
</dbReference>
<feature type="transmembrane region" description="Helical" evidence="8">
    <location>
        <begin position="80"/>
        <end position="99"/>
    </location>
</feature>
<dbReference type="Gene3D" id="6.10.340.10">
    <property type="match status" value="1"/>
</dbReference>
<dbReference type="InterPro" id="IPR003661">
    <property type="entry name" value="HisK_dim/P_dom"/>
</dbReference>
<dbReference type="SMART" id="SM00387">
    <property type="entry name" value="HATPase_c"/>
    <property type="match status" value="1"/>
</dbReference>
<dbReference type="SMART" id="SM00388">
    <property type="entry name" value="HisKA"/>
    <property type="match status" value="1"/>
</dbReference>
<dbReference type="CDD" id="cd00082">
    <property type="entry name" value="HisKA"/>
    <property type="match status" value="1"/>
</dbReference>
<dbReference type="PROSITE" id="PS50885">
    <property type="entry name" value="HAMP"/>
    <property type="match status" value="1"/>
</dbReference>
<accession>A0ABW7CEJ8</accession>
<comment type="catalytic activity">
    <reaction evidence="1">
        <text>ATP + protein L-histidine = ADP + protein N-phospho-L-histidine.</text>
        <dbReference type="EC" id="2.7.13.3"/>
    </reaction>
</comment>
<dbReference type="InterPro" id="IPR036097">
    <property type="entry name" value="HisK_dim/P_sf"/>
</dbReference>
<dbReference type="InterPro" id="IPR003660">
    <property type="entry name" value="HAMP_dom"/>
</dbReference>
<dbReference type="SUPFAM" id="SSF55874">
    <property type="entry name" value="ATPase domain of HSP90 chaperone/DNA topoisomerase II/histidine kinase"/>
    <property type="match status" value="1"/>
</dbReference>
<comment type="subcellular location">
    <subcellularLocation>
        <location evidence="2">Membrane</location>
    </subcellularLocation>
</comment>
<dbReference type="InterPro" id="IPR005467">
    <property type="entry name" value="His_kinase_dom"/>
</dbReference>
<keyword evidence="8" id="KW-1133">Transmembrane helix</keyword>
<keyword evidence="7" id="KW-0902">Two-component regulatory system</keyword>
<evidence type="ECO:0000313" key="11">
    <source>
        <dbReference type="EMBL" id="MFG3819562.1"/>
    </source>
</evidence>
<dbReference type="PANTHER" id="PTHR43711:SF1">
    <property type="entry name" value="HISTIDINE KINASE 1"/>
    <property type="match status" value="1"/>
</dbReference>
<keyword evidence="12" id="KW-1185">Reference proteome</keyword>
<gene>
    <name evidence="11" type="ORF">VPK24_18100</name>
</gene>
<dbReference type="SMART" id="SM00304">
    <property type="entry name" value="HAMP"/>
    <property type="match status" value="1"/>
</dbReference>
<keyword evidence="5" id="KW-0808">Transferase</keyword>
<evidence type="ECO:0000256" key="3">
    <source>
        <dbReference type="ARBA" id="ARBA00012438"/>
    </source>
</evidence>
<dbReference type="InterPro" id="IPR036890">
    <property type="entry name" value="HATPase_C_sf"/>
</dbReference>
<dbReference type="GO" id="GO:0016301">
    <property type="term" value="F:kinase activity"/>
    <property type="evidence" value="ECO:0007669"/>
    <property type="project" value="UniProtKB-KW"/>
</dbReference>
<evidence type="ECO:0000313" key="12">
    <source>
        <dbReference type="Proteomes" id="UP001604335"/>
    </source>
</evidence>
<keyword evidence="4" id="KW-0597">Phosphoprotein</keyword>
<evidence type="ECO:0000256" key="2">
    <source>
        <dbReference type="ARBA" id="ARBA00004370"/>
    </source>
</evidence>
<dbReference type="InterPro" id="IPR003594">
    <property type="entry name" value="HATPase_dom"/>
</dbReference>
<dbReference type="InterPro" id="IPR004358">
    <property type="entry name" value="Sig_transdc_His_kin-like_C"/>
</dbReference>
<feature type="domain" description="Histidine kinase" evidence="9">
    <location>
        <begin position="159"/>
        <end position="378"/>
    </location>
</feature>
<evidence type="ECO:0000256" key="7">
    <source>
        <dbReference type="ARBA" id="ARBA00023012"/>
    </source>
</evidence>
<evidence type="ECO:0000256" key="8">
    <source>
        <dbReference type="SAM" id="Phobius"/>
    </source>
</evidence>
<proteinExistence type="predicted"/>
<dbReference type="SUPFAM" id="SSF158472">
    <property type="entry name" value="HAMP domain-like"/>
    <property type="match status" value="1"/>
</dbReference>
<evidence type="ECO:0000259" key="9">
    <source>
        <dbReference type="PROSITE" id="PS50109"/>
    </source>
</evidence>
<feature type="domain" description="HAMP" evidence="10">
    <location>
        <begin position="99"/>
        <end position="151"/>
    </location>
</feature>
<keyword evidence="6 11" id="KW-0418">Kinase</keyword>
<feature type="transmembrane region" description="Helical" evidence="8">
    <location>
        <begin position="20"/>
        <end position="40"/>
    </location>
</feature>
<dbReference type="Pfam" id="PF00672">
    <property type="entry name" value="HAMP"/>
    <property type="match status" value="1"/>
</dbReference>
<organism evidence="11 12">
    <name type="scientific">Limnothrix redekei LRLZ20PSL1</name>
    <dbReference type="NCBI Taxonomy" id="3112953"/>
    <lineage>
        <taxon>Bacteria</taxon>
        <taxon>Bacillati</taxon>
        <taxon>Cyanobacteriota</taxon>
        <taxon>Cyanophyceae</taxon>
        <taxon>Pseudanabaenales</taxon>
        <taxon>Pseudanabaenaceae</taxon>
        <taxon>Limnothrix</taxon>
    </lineage>
</organism>
<dbReference type="Gene3D" id="3.30.565.10">
    <property type="entry name" value="Histidine kinase-like ATPase, C-terminal domain"/>
    <property type="match status" value="1"/>
</dbReference>
<dbReference type="PRINTS" id="PR00344">
    <property type="entry name" value="BCTRLSENSOR"/>
</dbReference>
<protein>
    <recommendedName>
        <fullName evidence="3">histidine kinase</fullName>
        <ecNumber evidence="3">2.7.13.3</ecNumber>
    </recommendedName>
</protein>
<dbReference type="Pfam" id="PF02518">
    <property type="entry name" value="HATPase_c"/>
    <property type="match status" value="1"/>
</dbReference>
<sequence length="390" mass="43865">MNSLLTDLTKLRPHLRSRLLLSHLLVVFLSIGSFALVGWFSSPKTFVWKLDELEVRGFRLRYARTQLVNSFGFVLQQSTLWSALVGATAAGAFSYWAALRIARPLKHMEEVTLRFASGELDARIQASDIPELNQLGSSFNRLATSLEGTEQRRRDLISDLTHELRTPLTVVRGYLEELSEGRIDPTPDLFDRLIRETKRLERLVSDTQELSRAETGYLPIHVQSIDLRPLLESIINRIADQVFDDEPKLILDCPAVLPLVAADPDRVEQVLLNLMGNALRHTTCGSIRLWASPKDERALWVGVTDTGEGISEQDLPHVFERFWRADRSRCRHEGRQSAGVGIGLSISRRLVELQGGEMEVTSELGKGSTFQFSLPIAIGSEKLQKSIETN</sequence>
<dbReference type="Proteomes" id="UP001604335">
    <property type="component" value="Unassembled WGS sequence"/>
</dbReference>
<dbReference type="CDD" id="cd06225">
    <property type="entry name" value="HAMP"/>
    <property type="match status" value="1"/>
</dbReference>